<dbReference type="EMBL" id="JAXQNO010000017">
    <property type="protein sequence ID" value="KAK4779008.1"/>
    <property type="molecule type" value="Genomic_DNA"/>
</dbReference>
<dbReference type="PANTHER" id="PTHR35495:SF1">
    <property type="entry name" value="OS06G0679600 PROTEIN"/>
    <property type="match status" value="1"/>
</dbReference>
<proteinExistence type="predicted"/>
<comment type="caution">
    <text evidence="1">The sequence shown here is derived from an EMBL/GenBank/DDBJ whole genome shotgun (WGS) entry which is preliminary data.</text>
</comment>
<gene>
    <name evidence="1" type="ORF">SAY86_006536</name>
</gene>
<keyword evidence="2" id="KW-1185">Reference proteome</keyword>
<accession>A0AAN7KZ10</accession>
<organism evidence="1 2">
    <name type="scientific">Trapa natans</name>
    <name type="common">Water chestnut</name>
    <dbReference type="NCBI Taxonomy" id="22666"/>
    <lineage>
        <taxon>Eukaryota</taxon>
        <taxon>Viridiplantae</taxon>
        <taxon>Streptophyta</taxon>
        <taxon>Embryophyta</taxon>
        <taxon>Tracheophyta</taxon>
        <taxon>Spermatophyta</taxon>
        <taxon>Magnoliopsida</taxon>
        <taxon>eudicotyledons</taxon>
        <taxon>Gunneridae</taxon>
        <taxon>Pentapetalae</taxon>
        <taxon>rosids</taxon>
        <taxon>malvids</taxon>
        <taxon>Myrtales</taxon>
        <taxon>Lythraceae</taxon>
        <taxon>Trapa</taxon>
    </lineage>
</organism>
<name>A0AAN7KZ10_TRANT</name>
<sequence length="115" mass="12433">MKSFTSRTEAPSYHRYLKPGALAQLRDSKVSARSHKLSDSLAQVAVAGLIRVAVQPQVSAEALDRMPQFASYSFGPRLLRRKKLVASRSVNLPSLEPSASDSLISLLSTDAVAAH</sequence>
<dbReference type="AlphaFoldDB" id="A0AAN7KZ10"/>
<reference evidence="1 2" key="1">
    <citation type="journal article" date="2023" name="Hortic Res">
        <title>Pangenome of water caltrop reveals structural variations and asymmetric subgenome divergence after allopolyploidization.</title>
        <authorList>
            <person name="Zhang X."/>
            <person name="Chen Y."/>
            <person name="Wang L."/>
            <person name="Yuan Y."/>
            <person name="Fang M."/>
            <person name="Shi L."/>
            <person name="Lu R."/>
            <person name="Comes H.P."/>
            <person name="Ma Y."/>
            <person name="Chen Y."/>
            <person name="Huang G."/>
            <person name="Zhou Y."/>
            <person name="Zheng Z."/>
            <person name="Qiu Y."/>
        </authorList>
    </citation>
    <scope>NUCLEOTIDE SEQUENCE [LARGE SCALE GENOMIC DNA]</scope>
    <source>
        <strain evidence="1">F231</strain>
    </source>
</reference>
<dbReference type="PANTHER" id="PTHR35495">
    <property type="entry name" value="OS06G0679600 PROTEIN"/>
    <property type="match status" value="1"/>
</dbReference>
<dbReference type="Proteomes" id="UP001346149">
    <property type="component" value="Unassembled WGS sequence"/>
</dbReference>
<evidence type="ECO:0000313" key="2">
    <source>
        <dbReference type="Proteomes" id="UP001346149"/>
    </source>
</evidence>
<protein>
    <submittedName>
        <fullName evidence="1">Uncharacterized protein</fullName>
    </submittedName>
</protein>
<evidence type="ECO:0000313" key="1">
    <source>
        <dbReference type="EMBL" id="KAK4779008.1"/>
    </source>
</evidence>